<comment type="caution">
    <text evidence="2">The sequence shown here is derived from an EMBL/GenBank/DDBJ whole genome shotgun (WGS) entry which is preliminary data.</text>
</comment>
<evidence type="ECO:0000313" key="2">
    <source>
        <dbReference type="EMBL" id="GGG02218.1"/>
    </source>
</evidence>
<dbReference type="PANTHER" id="PTHR33886">
    <property type="entry name" value="UNSATURATED RHAMNOGALACTURONAN HYDROLASE (EUROFUNG)"/>
    <property type="match status" value="1"/>
</dbReference>
<dbReference type="InterPro" id="IPR010905">
    <property type="entry name" value="Glyco_hydro_88"/>
</dbReference>
<dbReference type="Gene3D" id="1.50.10.10">
    <property type="match status" value="1"/>
</dbReference>
<organism evidence="2 3">
    <name type="scientific">Paenibacillus albidus</name>
    <dbReference type="NCBI Taxonomy" id="2041023"/>
    <lineage>
        <taxon>Bacteria</taxon>
        <taxon>Bacillati</taxon>
        <taxon>Bacillota</taxon>
        <taxon>Bacilli</taxon>
        <taxon>Bacillales</taxon>
        <taxon>Paenibacillaceae</taxon>
        <taxon>Paenibacillus</taxon>
    </lineage>
</organism>
<keyword evidence="3" id="KW-1185">Reference proteome</keyword>
<dbReference type="PANTHER" id="PTHR33886:SF8">
    <property type="entry name" value="UNSATURATED RHAMNOGALACTURONAN HYDROLASE (EUROFUNG)"/>
    <property type="match status" value="1"/>
</dbReference>
<dbReference type="InterPro" id="IPR012341">
    <property type="entry name" value="6hp_glycosidase-like_sf"/>
</dbReference>
<dbReference type="GO" id="GO:0016787">
    <property type="term" value="F:hydrolase activity"/>
    <property type="evidence" value="ECO:0007669"/>
    <property type="project" value="UniProtKB-KW"/>
</dbReference>
<accession>A0A917FTP6</accession>
<dbReference type="Pfam" id="PF07470">
    <property type="entry name" value="Glyco_hydro_88"/>
    <property type="match status" value="1"/>
</dbReference>
<proteinExistence type="predicted"/>
<keyword evidence="1 2" id="KW-0378">Hydrolase</keyword>
<evidence type="ECO:0000313" key="3">
    <source>
        <dbReference type="Proteomes" id="UP000637643"/>
    </source>
</evidence>
<dbReference type="Proteomes" id="UP000637643">
    <property type="component" value="Unassembled WGS sequence"/>
</dbReference>
<protein>
    <submittedName>
        <fullName evidence="2">Glycosyl hydrolase</fullName>
    </submittedName>
</protein>
<dbReference type="InterPro" id="IPR008928">
    <property type="entry name" value="6-hairpin_glycosidase_sf"/>
</dbReference>
<sequence>MRGDPTMAGEGTEQLMDNSRVNKTELIGKLNRVTDKLLKLERPDNEAELQNLGEDAGRRGYFARDFGMEEWDWPQGVGLYGLQKLERHFKDNRYQDYAKPWMDKQLEKGLPSRNINTTAPLLSLMELAEAEELSLEWVHWLMHGLPRTKELGFQHVTTGASKHEITLNDNEIWIDTLFMAILFTAKMGVKYDNSEWRQASLYQLLLHIKYLYDKKTGLFFHGWHFGGRHNFSEAFWCRGNGWFTLGLPEYLELMRPYLDSGVFTYLQQILHSQAEALLACHSGDGLWHTLLDDPGSYTETSGSAAIAAGILHGARSGLLPESYAQPALKAIQAILGRIDSKGTVLGVSGGTPIGALKEDYKQIIIAPMAYGQAMASVALGEALYYC</sequence>
<dbReference type="InterPro" id="IPR052043">
    <property type="entry name" value="PolySaccharide_Degr_Enz"/>
</dbReference>
<dbReference type="GO" id="GO:0005975">
    <property type="term" value="P:carbohydrate metabolic process"/>
    <property type="evidence" value="ECO:0007669"/>
    <property type="project" value="InterPro"/>
</dbReference>
<dbReference type="AlphaFoldDB" id="A0A917FTP6"/>
<reference evidence="2" key="2">
    <citation type="submission" date="2020-09" db="EMBL/GenBank/DDBJ databases">
        <authorList>
            <person name="Sun Q."/>
            <person name="Zhou Y."/>
        </authorList>
    </citation>
    <scope>NUCLEOTIDE SEQUENCE</scope>
    <source>
        <strain evidence="2">CGMCC 1.16134</strain>
    </source>
</reference>
<dbReference type="EMBL" id="BMKR01000033">
    <property type="protein sequence ID" value="GGG02218.1"/>
    <property type="molecule type" value="Genomic_DNA"/>
</dbReference>
<evidence type="ECO:0000256" key="1">
    <source>
        <dbReference type="ARBA" id="ARBA00022801"/>
    </source>
</evidence>
<name>A0A917FTP6_9BACL</name>
<gene>
    <name evidence="2" type="ORF">GCM10010912_53790</name>
</gene>
<dbReference type="SUPFAM" id="SSF48208">
    <property type="entry name" value="Six-hairpin glycosidases"/>
    <property type="match status" value="1"/>
</dbReference>
<reference evidence="2" key="1">
    <citation type="journal article" date="2014" name="Int. J. Syst. Evol. Microbiol.">
        <title>Complete genome sequence of Corynebacterium casei LMG S-19264T (=DSM 44701T), isolated from a smear-ripened cheese.</title>
        <authorList>
            <consortium name="US DOE Joint Genome Institute (JGI-PGF)"/>
            <person name="Walter F."/>
            <person name="Albersmeier A."/>
            <person name="Kalinowski J."/>
            <person name="Ruckert C."/>
        </authorList>
    </citation>
    <scope>NUCLEOTIDE SEQUENCE</scope>
    <source>
        <strain evidence="2">CGMCC 1.16134</strain>
    </source>
</reference>